<proteinExistence type="predicted"/>
<evidence type="ECO:0000313" key="1">
    <source>
        <dbReference type="EMBL" id="SVB60650.1"/>
    </source>
</evidence>
<gene>
    <name evidence="1" type="ORF">METZ01_LOCUS213504</name>
</gene>
<reference evidence="1" key="1">
    <citation type="submission" date="2018-05" db="EMBL/GenBank/DDBJ databases">
        <authorList>
            <person name="Lanie J.A."/>
            <person name="Ng W.-L."/>
            <person name="Kazmierczak K.M."/>
            <person name="Andrzejewski T.M."/>
            <person name="Davidsen T.M."/>
            <person name="Wayne K.J."/>
            <person name="Tettelin H."/>
            <person name="Glass J.I."/>
            <person name="Rusch D."/>
            <person name="Podicherti R."/>
            <person name="Tsui H.-C.T."/>
            <person name="Winkler M.E."/>
        </authorList>
    </citation>
    <scope>NUCLEOTIDE SEQUENCE</scope>
</reference>
<name>A0A382FCL4_9ZZZZ</name>
<accession>A0A382FCL4</accession>
<sequence>MDGAAANEVALQAAKGEKAKVAVAA</sequence>
<organism evidence="1">
    <name type="scientific">marine metagenome</name>
    <dbReference type="NCBI Taxonomy" id="408172"/>
    <lineage>
        <taxon>unclassified sequences</taxon>
        <taxon>metagenomes</taxon>
        <taxon>ecological metagenomes</taxon>
    </lineage>
</organism>
<dbReference type="EMBL" id="UINC01049190">
    <property type="protein sequence ID" value="SVB60650.1"/>
    <property type="molecule type" value="Genomic_DNA"/>
</dbReference>
<protein>
    <submittedName>
        <fullName evidence="1">Uncharacterized protein</fullName>
    </submittedName>
</protein>
<dbReference type="AlphaFoldDB" id="A0A382FCL4"/>